<keyword evidence="2" id="KW-1003">Cell membrane</keyword>
<keyword evidence="8" id="KW-0969">Cilium</keyword>
<feature type="signal peptide" evidence="7">
    <location>
        <begin position="1"/>
        <end position="25"/>
    </location>
</feature>
<name>A0ABS2R9X3_9BACI</name>
<sequence>MINKSKVLWCVIIFFTLINPPVAQASKTGYSVGECMENPEKCKENKEETEQGDVAPKKNQSVSIGVMDVLKMLFALIFVIALLYFLLKFINKRTQSYQQTSLIQNLGGTALGGNRSLQMVRVGKRLFVLGVGEDIRLIKEVSDEKEIQEYLHQYNEQLEKSFQPTKLTKWVNNVKKAVKHGSGMDNKHKKDFHQQLMDEMDGIKKERLQALDRLRKESETHE</sequence>
<dbReference type="Proteomes" id="UP000823485">
    <property type="component" value="Unassembled WGS sequence"/>
</dbReference>
<dbReference type="InterPro" id="IPR022781">
    <property type="entry name" value="Flagellar_biosynth_FliO"/>
</dbReference>
<keyword evidence="8" id="KW-0282">Flagellum</keyword>
<organism evidence="8 9">
    <name type="scientific">Siminovitchia thermophila</name>
    <dbReference type="NCBI Taxonomy" id="1245522"/>
    <lineage>
        <taxon>Bacteria</taxon>
        <taxon>Bacillati</taxon>
        <taxon>Bacillota</taxon>
        <taxon>Bacilli</taxon>
        <taxon>Bacillales</taxon>
        <taxon>Bacillaceae</taxon>
        <taxon>Siminovitchia</taxon>
    </lineage>
</organism>
<evidence type="ECO:0000313" key="9">
    <source>
        <dbReference type="Proteomes" id="UP000823485"/>
    </source>
</evidence>
<keyword evidence="5 6" id="KW-0472">Membrane</keyword>
<evidence type="ECO:0000256" key="3">
    <source>
        <dbReference type="ARBA" id="ARBA00022692"/>
    </source>
</evidence>
<keyword evidence="7" id="KW-0732">Signal</keyword>
<feature type="transmembrane region" description="Helical" evidence="6">
    <location>
        <begin position="69"/>
        <end position="87"/>
    </location>
</feature>
<dbReference type="Pfam" id="PF04347">
    <property type="entry name" value="FliO"/>
    <property type="match status" value="1"/>
</dbReference>
<feature type="chain" id="PRO_5045834948" evidence="7">
    <location>
        <begin position="26"/>
        <end position="222"/>
    </location>
</feature>
<evidence type="ECO:0000256" key="2">
    <source>
        <dbReference type="ARBA" id="ARBA00022475"/>
    </source>
</evidence>
<keyword evidence="3 6" id="KW-0812">Transmembrane</keyword>
<comment type="caution">
    <text evidence="8">The sequence shown here is derived from an EMBL/GenBank/DDBJ whole genome shotgun (WGS) entry which is preliminary data.</text>
</comment>
<dbReference type="EMBL" id="JAFBFH010000027">
    <property type="protein sequence ID" value="MBM7716468.1"/>
    <property type="molecule type" value="Genomic_DNA"/>
</dbReference>
<evidence type="ECO:0000256" key="4">
    <source>
        <dbReference type="ARBA" id="ARBA00022989"/>
    </source>
</evidence>
<evidence type="ECO:0000256" key="7">
    <source>
        <dbReference type="SAM" id="SignalP"/>
    </source>
</evidence>
<evidence type="ECO:0000256" key="6">
    <source>
        <dbReference type="SAM" id="Phobius"/>
    </source>
</evidence>
<accession>A0ABS2R9X3</accession>
<dbReference type="RefSeq" id="WP_205179922.1">
    <property type="nucleotide sequence ID" value="NZ_JAFBFH010000027.1"/>
</dbReference>
<gene>
    <name evidence="8" type="ORF">JOC94_003488</name>
</gene>
<reference evidence="8 9" key="1">
    <citation type="submission" date="2021-01" db="EMBL/GenBank/DDBJ databases">
        <title>Genomic Encyclopedia of Type Strains, Phase IV (KMG-IV): sequencing the most valuable type-strain genomes for metagenomic binning, comparative biology and taxonomic classification.</title>
        <authorList>
            <person name="Goeker M."/>
        </authorList>
    </citation>
    <scope>NUCLEOTIDE SEQUENCE [LARGE SCALE GENOMIC DNA]</scope>
    <source>
        <strain evidence="8 9">DSM 105453</strain>
    </source>
</reference>
<evidence type="ECO:0000256" key="5">
    <source>
        <dbReference type="ARBA" id="ARBA00023136"/>
    </source>
</evidence>
<comment type="subcellular location">
    <subcellularLocation>
        <location evidence="1">Cell membrane</location>
    </subcellularLocation>
</comment>
<evidence type="ECO:0000256" key="1">
    <source>
        <dbReference type="ARBA" id="ARBA00004236"/>
    </source>
</evidence>
<evidence type="ECO:0000313" key="8">
    <source>
        <dbReference type="EMBL" id="MBM7716468.1"/>
    </source>
</evidence>
<keyword evidence="9" id="KW-1185">Reference proteome</keyword>
<protein>
    <submittedName>
        <fullName evidence="8">Flagellar protein FliO/FliZ</fullName>
    </submittedName>
</protein>
<proteinExistence type="predicted"/>
<keyword evidence="8" id="KW-0966">Cell projection</keyword>
<keyword evidence="4 6" id="KW-1133">Transmembrane helix</keyword>